<protein>
    <recommendedName>
        <fullName evidence="2">ferredoxin--NADP(+) reductase</fullName>
        <ecNumber evidence="2">1.18.1.2</ecNumber>
    </recommendedName>
</protein>
<dbReference type="Proteomes" id="UP000186819">
    <property type="component" value="Unassembled WGS sequence"/>
</dbReference>
<dbReference type="GO" id="GO:0042167">
    <property type="term" value="P:heme catabolic process"/>
    <property type="evidence" value="ECO:0007669"/>
    <property type="project" value="TreeGrafter"/>
</dbReference>
<feature type="domain" description="FAD-binding FR-type" evidence="5">
    <location>
        <begin position="6"/>
        <end position="107"/>
    </location>
</feature>
<name>A0A1N6YFM9_9RHOO</name>
<dbReference type="PRINTS" id="PR00371">
    <property type="entry name" value="FPNCR"/>
</dbReference>
<dbReference type="Gene3D" id="2.40.30.10">
    <property type="entry name" value="Translation factors"/>
    <property type="match status" value="1"/>
</dbReference>
<evidence type="ECO:0000256" key="1">
    <source>
        <dbReference type="ARBA" id="ARBA00008312"/>
    </source>
</evidence>
<dbReference type="GO" id="GO:0034599">
    <property type="term" value="P:cellular response to oxidative stress"/>
    <property type="evidence" value="ECO:0007669"/>
    <property type="project" value="TreeGrafter"/>
</dbReference>
<dbReference type="GO" id="GO:0004324">
    <property type="term" value="F:ferredoxin-NADP+ reductase activity"/>
    <property type="evidence" value="ECO:0007669"/>
    <property type="project" value="UniProtKB-EC"/>
</dbReference>
<dbReference type="InterPro" id="IPR051930">
    <property type="entry name" value="FNR_type-1"/>
</dbReference>
<accession>A0A1N6YFM9</accession>
<sequence>MLALDAKHGTARLLSRRRWTPKLLSFRLARDPSFRFVPGQFARLGLRKPNGSPVWRAYSIASAPWDDHLEFYSIIVPGGQFTPLLDSLEPGDEIMIERTAYGFLTTSRFADGRDLWLLATGTGLAPFLSILQDEDTWRRFERLVLVHGVRESAELAYWEEIDALRCHPLWADVGERLAYQPVLSRDRSAGALAGRIPALLDDGTLEAHVGLRISPEHSRLMVCGSPDMVRDTHRALIAKGCRLSRLAAPAQIAVENGW</sequence>
<organism evidence="6 7">
    <name type="scientific">Aromatoleum tolulyticum</name>
    <dbReference type="NCBI Taxonomy" id="34027"/>
    <lineage>
        <taxon>Bacteria</taxon>
        <taxon>Pseudomonadati</taxon>
        <taxon>Pseudomonadota</taxon>
        <taxon>Betaproteobacteria</taxon>
        <taxon>Rhodocyclales</taxon>
        <taxon>Rhodocyclaceae</taxon>
        <taxon>Aromatoleum</taxon>
    </lineage>
</organism>
<dbReference type="GO" id="GO:0000166">
    <property type="term" value="F:nucleotide binding"/>
    <property type="evidence" value="ECO:0007669"/>
    <property type="project" value="UniProtKB-KW"/>
</dbReference>
<evidence type="ECO:0000256" key="3">
    <source>
        <dbReference type="ARBA" id="ARBA00022741"/>
    </source>
</evidence>
<proteinExistence type="inferred from homology"/>
<evidence type="ECO:0000256" key="2">
    <source>
        <dbReference type="ARBA" id="ARBA00013223"/>
    </source>
</evidence>
<dbReference type="SUPFAM" id="SSF63380">
    <property type="entry name" value="Riboflavin synthase domain-like"/>
    <property type="match status" value="1"/>
</dbReference>
<dbReference type="EC" id="1.18.1.2" evidence="2"/>
<evidence type="ECO:0000313" key="7">
    <source>
        <dbReference type="Proteomes" id="UP000186819"/>
    </source>
</evidence>
<dbReference type="OrthoDB" id="9784483at2"/>
<keyword evidence="3" id="KW-0547">Nucleotide-binding</keyword>
<comment type="similarity">
    <text evidence="1">Belongs to the ferredoxin--NADP reductase type 1 family.</text>
</comment>
<dbReference type="InterPro" id="IPR017938">
    <property type="entry name" value="Riboflavin_synthase-like_b-brl"/>
</dbReference>
<evidence type="ECO:0000256" key="4">
    <source>
        <dbReference type="ARBA" id="ARBA00047776"/>
    </source>
</evidence>
<dbReference type="Pfam" id="PF00970">
    <property type="entry name" value="FAD_binding_6"/>
    <property type="match status" value="1"/>
</dbReference>
<dbReference type="InterPro" id="IPR033892">
    <property type="entry name" value="FNR_bac"/>
</dbReference>
<comment type="catalytic activity">
    <reaction evidence="4">
        <text>2 reduced [2Fe-2S]-[ferredoxin] + NADP(+) + H(+) = 2 oxidized [2Fe-2S]-[ferredoxin] + NADPH</text>
        <dbReference type="Rhea" id="RHEA:20125"/>
        <dbReference type="Rhea" id="RHEA-COMP:10000"/>
        <dbReference type="Rhea" id="RHEA-COMP:10001"/>
        <dbReference type="ChEBI" id="CHEBI:15378"/>
        <dbReference type="ChEBI" id="CHEBI:33737"/>
        <dbReference type="ChEBI" id="CHEBI:33738"/>
        <dbReference type="ChEBI" id="CHEBI:57783"/>
        <dbReference type="ChEBI" id="CHEBI:58349"/>
        <dbReference type="EC" id="1.18.1.2"/>
    </reaction>
</comment>
<gene>
    <name evidence="6" type="ORF">SAMN05421829_11061</name>
</gene>
<dbReference type="PANTHER" id="PTHR47878">
    <property type="entry name" value="OXIDOREDUCTASE FAD/NAD(P)-BINDING DOMAIN PROTEIN"/>
    <property type="match status" value="1"/>
</dbReference>
<dbReference type="PROSITE" id="PS51384">
    <property type="entry name" value="FAD_FR"/>
    <property type="match status" value="1"/>
</dbReference>
<dbReference type="SUPFAM" id="SSF52343">
    <property type="entry name" value="Ferredoxin reductase-like, C-terminal NADP-linked domain"/>
    <property type="match status" value="1"/>
</dbReference>
<dbReference type="Gene3D" id="3.40.50.80">
    <property type="entry name" value="Nucleotide-binding domain of ferredoxin-NADP reductase (FNR) module"/>
    <property type="match status" value="1"/>
</dbReference>
<dbReference type="InterPro" id="IPR008333">
    <property type="entry name" value="Cbr1-like_FAD-bd_dom"/>
</dbReference>
<dbReference type="EMBL" id="FTMD01000010">
    <property type="protein sequence ID" value="SIR13364.1"/>
    <property type="molecule type" value="Genomic_DNA"/>
</dbReference>
<dbReference type="PANTHER" id="PTHR47878:SF2">
    <property type="entry name" value="OXIDOREDUCTASE FAD_NAD(P)-BINDING DOMAIN PROTEIN"/>
    <property type="match status" value="1"/>
</dbReference>
<dbReference type="InterPro" id="IPR039261">
    <property type="entry name" value="FNR_nucleotide-bd"/>
</dbReference>
<evidence type="ECO:0000313" key="6">
    <source>
        <dbReference type="EMBL" id="SIR13364.1"/>
    </source>
</evidence>
<dbReference type="InterPro" id="IPR001709">
    <property type="entry name" value="Flavoprot_Pyr_Nucl_cyt_Rdtase"/>
</dbReference>
<dbReference type="Pfam" id="PF00175">
    <property type="entry name" value="NAD_binding_1"/>
    <property type="match status" value="1"/>
</dbReference>
<dbReference type="CDD" id="cd06195">
    <property type="entry name" value="FNR1"/>
    <property type="match status" value="1"/>
</dbReference>
<keyword evidence="7" id="KW-1185">Reference proteome</keyword>
<evidence type="ECO:0000259" key="5">
    <source>
        <dbReference type="PROSITE" id="PS51384"/>
    </source>
</evidence>
<dbReference type="InterPro" id="IPR001433">
    <property type="entry name" value="OxRdtase_FAD/NAD-bd"/>
</dbReference>
<dbReference type="RefSeq" id="WP_076603008.1">
    <property type="nucleotide sequence ID" value="NZ_FTMD01000010.1"/>
</dbReference>
<dbReference type="STRING" id="34027.SAMN05421829_11061"/>
<reference evidence="7" key="1">
    <citation type="submission" date="2017-01" db="EMBL/GenBank/DDBJ databases">
        <authorList>
            <person name="Varghese N."/>
            <person name="Submissions S."/>
        </authorList>
    </citation>
    <scope>NUCLEOTIDE SEQUENCE [LARGE SCALE GENOMIC DNA]</scope>
    <source>
        <strain evidence="7">ATCC 51758</strain>
    </source>
</reference>
<dbReference type="PRINTS" id="PR00410">
    <property type="entry name" value="PHEHYDRXLASE"/>
</dbReference>
<dbReference type="AlphaFoldDB" id="A0A1N6YFM9"/>
<dbReference type="InterPro" id="IPR017927">
    <property type="entry name" value="FAD-bd_FR_type"/>
</dbReference>